<dbReference type="InterPro" id="IPR013320">
    <property type="entry name" value="ConA-like_dom_sf"/>
</dbReference>
<dbReference type="Pfam" id="PF08522">
    <property type="entry name" value="BT_3987-like_N"/>
    <property type="match status" value="1"/>
</dbReference>
<dbReference type="Pfam" id="PF13385">
    <property type="entry name" value="Laminin_G_3"/>
    <property type="match status" value="1"/>
</dbReference>
<protein>
    <submittedName>
        <fullName evidence="2">DUF1735 domain-containing protein</fullName>
    </submittedName>
</protein>
<accession>A0A413UUR6</accession>
<reference evidence="2 3" key="1">
    <citation type="submission" date="2018-08" db="EMBL/GenBank/DDBJ databases">
        <title>A genome reference for cultivated species of the human gut microbiota.</title>
        <authorList>
            <person name="Zou Y."/>
            <person name="Xue W."/>
            <person name="Luo G."/>
        </authorList>
    </citation>
    <scope>NUCLEOTIDE SEQUENCE [LARGE SCALE GENOMIC DNA]</scope>
    <source>
        <strain evidence="2 3">AM40-34</strain>
    </source>
</reference>
<dbReference type="SUPFAM" id="SSF49899">
    <property type="entry name" value="Concanavalin A-like lectins/glucanases"/>
    <property type="match status" value="1"/>
</dbReference>
<dbReference type="Gene3D" id="2.60.40.1740">
    <property type="entry name" value="hypothetical protein (bacova_03559)"/>
    <property type="match status" value="1"/>
</dbReference>
<evidence type="ECO:0000313" key="2">
    <source>
        <dbReference type="EMBL" id="RHB23437.1"/>
    </source>
</evidence>
<dbReference type="Gene3D" id="2.60.120.200">
    <property type="match status" value="1"/>
</dbReference>
<dbReference type="InterPro" id="IPR013728">
    <property type="entry name" value="BT_3987-like_N"/>
</dbReference>
<comment type="caution">
    <text evidence="2">The sequence shown here is derived from an EMBL/GenBank/DDBJ whole genome shotgun (WGS) entry which is preliminary data.</text>
</comment>
<dbReference type="GO" id="GO:0004553">
    <property type="term" value="F:hydrolase activity, hydrolyzing O-glycosyl compounds"/>
    <property type="evidence" value="ECO:0007669"/>
    <property type="project" value="UniProtKB-ARBA"/>
</dbReference>
<proteinExistence type="predicted"/>
<dbReference type="AlphaFoldDB" id="A0A413UUR6"/>
<dbReference type="EMBL" id="QSGN01000063">
    <property type="protein sequence ID" value="RHB23437.1"/>
    <property type="molecule type" value="Genomic_DNA"/>
</dbReference>
<dbReference type="GO" id="GO:0005975">
    <property type="term" value="P:carbohydrate metabolic process"/>
    <property type="evidence" value="ECO:0007669"/>
    <property type="project" value="UniProtKB-ARBA"/>
</dbReference>
<sequence length="389" mass="43322">MKLNKLLFTAVAGFATLLVGCQEYDEDKHHYDNQLFISSSIFTKEIKFKAGDDKLQDGLSVAIAKPEAYDIKVTMEPAPELLPTYRLAYYDENAILLPEEYYSMSETSTVISSGAVASAKLPIEFSNIGNLDRNETYVLPITVQSADGIGILQSAKNYYYVFRGASLVNVVCNIAKNRAYPDFNDDAKFNNLSQQTMEVLFKANAFPNQLNTLIGIEGHYLLRMGDAGVPSNQLQVATSSGNLTSTDLTFESNKWYHVAVTFNRGNIKVYVNGEEKYAGNVSMSSVDLGAKHHNEEDGSRVFWIGYSYSSDRFFDGVVSEVRIWNKELTADEIKAPNHFYTVDPASDGLLSYWKFDDGAGQVAKDYTANGYDLTIEDEPTWVPVSLPEN</sequence>
<evidence type="ECO:0000313" key="3">
    <source>
        <dbReference type="Proteomes" id="UP000283482"/>
    </source>
</evidence>
<organism evidence="2 3">
    <name type="scientific">Bacteroides stercoris</name>
    <dbReference type="NCBI Taxonomy" id="46506"/>
    <lineage>
        <taxon>Bacteria</taxon>
        <taxon>Pseudomonadati</taxon>
        <taxon>Bacteroidota</taxon>
        <taxon>Bacteroidia</taxon>
        <taxon>Bacteroidales</taxon>
        <taxon>Bacteroidaceae</taxon>
        <taxon>Bacteroides</taxon>
    </lineage>
</organism>
<dbReference type="PROSITE" id="PS51257">
    <property type="entry name" value="PROKAR_LIPOPROTEIN"/>
    <property type="match status" value="1"/>
</dbReference>
<dbReference type="Proteomes" id="UP000283482">
    <property type="component" value="Unassembled WGS sequence"/>
</dbReference>
<feature type="domain" description="BT-3987-like N-terminal" evidence="1">
    <location>
        <begin position="31"/>
        <end position="148"/>
    </location>
</feature>
<evidence type="ECO:0000259" key="1">
    <source>
        <dbReference type="Pfam" id="PF08522"/>
    </source>
</evidence>
<dbReference type="RefSeq" id="WP_117907876.1">
    <property type="nucleotide sequence ID" value="NZ_QSGN01000063.1"/>
</dbReference>
<gene>
    <name evidence="2" type="ORF">DW889_16150</name>
</gene>
<name>A0A413UUR6_BACSE</name>